<evidence type="ECO:0000256" key="2">
    <source>
        <dbReference type="SAM" id="Coils"/>
    </source>
</evidence>
<gene>
    <name evidence="7" type="ORF">IQ230_05105</name>
</gene>
<dbReference type="SUPFAM" id="SSF111369">
    <property type="entry name" value="HlyD-like secretion proteins"/>
    <property type="match status" value="2"/>
</dbReference>
<dbReference type="Proteomes" id="UP000651156">
    <property type="component" value="Unassembled WGS sequence"/>
</dbReference>
<organism evidence="7 8">
    <name type="scientific">Gloeocapsopsis crepidinum LEGE 06123</name>
    <dbReference type="NCBI Taxonomy" id="588587"/>
    <lineage>
        <taxon>Bacteria</taxon>
        <taxon>Bacillati</taxon>
        <taxon>Cyanobacteriota</taxon>
        <taxon>Cyanophyceae</taxon>
        <taxon>Oscillatoriophycideae</taxon>
        <taxon>Chroococcales</taxon>
        <taxon>Chroococcaceae</taxon>
        <taxon>Gloeocapsopsis</taxon>
    </lineage>
</organism>
<dbReference type="InterPro" id="IPR006143">
    <property type="entry name" value="RND_pump_MFP"/>
</dbReference>
<dbReference type="Pfam" id="PF25954">
    <property type="entry name" value="Beta-barrel_RND_2"/>
    <property type="match status" value="1"/>
</dbReference>
<reference evidence="7 8" key="1">
    <citation type="submission" date="2020-10" db="EMBL/GenBank/DDBJ databases">
        <authorList>
            <person name="Castelo-Branco R."/>
            <person name="Eusebio N."/>
            <person name="Adriana R."/>
            <person name="Vieira A."/>
            <person name="Brugerolle De Fraissinette N."/>
            <person name="Rezende De Castro R."/>
            <person name="Schneider M.P."/>
            <person name="Vasconcelos V."/>
            <person name="Leao P.N."/>
        </authorList>
    </citation>
    <scope>NUCLEOTIDE SEQUENCE [LARGE SCALE GENOMIC DNA]</scope>
    <source>
        <strain evidence="7 8">LEGE 06123</strain>
    </source>
</reference>
<dbReference type="Gene3D" id="2.40.50.100">
    <property type="match status" value="1"/>
</dbReference>
<dbReference type="RefSeq" id="WP_193930980.1">
    <property type="nucleotide sequence ID" value="NZ_CAWPMZ010000139.1"/>
</dbReference>
<evidence type="ECO:0000256" key="3">
    <source>
        <dbReference type="SAM" id="Phobius"/>
    </source>
</evidence>
<dbReference type="EMBL" id="JADEWN010000008">
    <property type="protein sequence ID" value="MBE9189753.1"/>
    <property type="molecule type" value="Genomic_DNA"/>
</dbReference>
<evidence type="ECO:0000256" key="1">
    <source>
        <dbReference type="ARBA" id="ARBA00009477"/>
    </source>
</evidence>
<comment type="similarity">
    <text evidence="1">Belongs to the membrane fusion protein (MFP) (TC 8.A.1) family.</text>
</comment>
<keyword evidence="2" id="KW-0175">Coiled coil</keyword>
<dbReference type="InterPro" id="IPR058624">
    <property type="entry name" value="MdtA-like_HH"/>
</dbReference>
<evidence type="ECO:0000259" key="6">
    <source>
        <dbReference type="Pfam" id="PF25967"/>
    </source>
</evidence>
<feature type="domain" description="Multidrug resistance protein MdtA-like C-terminal permuted SH3" evidence="6">
    <location>
        <begin position="358"/>
        <end position="416"/>
    </location>
</feature>
<dbReference type="Gene3D" id="2.40.30.170">
    <property type="match status" value="1"/>
</dbReference>
<comment type="caution">
    <text evidence="7">The sequence shown here is derived from an EMBL/GenBank/DDBJ whole genome shotgun (WGS) entry which is preliminary data.</text>
</comment>
<keyword evidence="3" id="KW-1133">Transmembrane helix</keyword>
<evidence type="ECO:0000313" key="8">
    <source>
        <dbReference type="Proteomes" id="UP000651156"/>
    </source>
</evidence>
<dbReference type="NCBIfam" id="TIGR01730">
    <property type="entry name" value="RND_mfp"/>
    <property type="match status" value="1"/>
</dbReference>
<dbReference type="PANTHER" id="PTHR30469:SF15">
    <property type="entry name" value="HLYD FAMILY OF SECRETION PROTEINS"/>
    <property type="match status" value="1"/>
</dbReference>
<evidence type="ECO:0000259" key="5">
    <source>
        <dbReference type="Pfam" id="PF25954"/>
    </source>
</evidence>
<keyword evidence="3" id="KW-0472">Membrane</keyword>
<dbReference type="InterPro" id="IPR058627">
    <property type="entry name" value="MdtA-like_C"/>
</dbReference>
<evidence type="ECO:0000313" key="7">
    <source>
        <dbReference type="EMBL" id="MBE9189753.1"/>
    </source>
</evidence>
<evidence type="ECO:0000259" key="4">
    <source>
        <dbReference type="Pfam" id="PF25876"/>
    </source>
</evidence>
<sequence>MTQQVEAEDKLASKEVIVVDKANYKKVPTRSRQNWLIPLIVGTGLGVAIAFGGMRFFSRPTTAPNQTAQQTEAPPSMSVTVEPVRSMQVARSLNVTGTVAARDLIAVLPQTNGLQIRQILVREGENVREGQAMAILDDAVIRAQIDQARANIESVQAVVGQRQAALAQARASLAEAERNLQRYEQLANNGAISRQELDTRATTTATAREAVRVAQANISSAEADVRSSRASLQQLETQLGQTVVRAPASGLVAEAIAKIGDVVSGSQPLFSIIQNNALELAAQVPAIQLPQVEVGAPARVTLDADSRVQLQGRVREIAPLVDTQSRQATVRINLPTTSLLRPGMFARAAITSATVPGITVPGKAVVPQPDGSGIVFVLTGEDTVQARSVELGEVLNDGNIEISSGLNSGDRVVSVGAGYLKDGDRVRVVEGARSER</sequence>
<accession>A0ABR9UN88</accession>
<dbReference type="Pfam" id="PF25876">
    <property type="entry name" value="HH_MFP_RND"/>
    <property type="match status" value="1"/>
</dbReference>
<keyword evidence="3" id="KW-0812">Transmembrane</keyword>
<feature type="transmembrane region" description="Helical" evidence="3">
    <location>
        <begin position="35"/>
        <end position="57"/>
    </location>
</feature>
<dbReference type="Pfam" id="PF25967">
    <property type="entry name" value="RND-MFP_C"/>
    <property type="match status" value="1"/>
</dbReference>
<name>A0ABR9UN88_9CHRO</name>
<feature type="domain" description="CusB-like beta-barrel" evidence="5">
    <location>
        <begin position="280"/>
        <end position="353"/>
    </location>
</feature>
<feature type="domain" description="Multidrug resistance protein MdtA-like alpha-helical hairpin" evidence="4">
    <location>
        <begin position="161"/>
        <end position="241"/>
    </location>
</feature>
<feature type="coiled-coil region" evidence="2">
    <location>
        <begin position="159"/>
        <end position="193"/>
    </location>
</feature>
<dbReference type="Gene3D" id="2.40.420.20">
    <property type="match status" value="1"/>
</dbReference>
<keyword evidence="8" id="KW-1185">Reference proteome</keyword>
<dbReference type="Gene3D" id="1.10.287.470">
    <property type="entry name" value="Helix hairpin bin"/>
    <property type="match status" value="1"/>
</dbReference>
<dbReference type="PANTHER" id="PTHR30469">
    <property type="entry name" value="MULTIDRUG RESISTANCE PROTEIN MDTA"/>
    <property type="match status" value="1"/>
</dbReference>
<proteinExistence type="inferred from homology"/>
<dbReference type="InterPro" id="IPR058792">
    <property type="entry name" value="Beta-barrel_RND_2"/>
</dbReference>
<protein>
    <submittedName>
        <fullName evidence="7">Efflux RND transporter periplasmic adaptor subunit</fullName>
    </submittedName>
</protein>